<evidence type="ECO:0008006" key="5">
    <source>
        <dbReference type="Google" id="ProtNLM"/>
    </source>
</evidence>
<dbReference type="EMBL" id="MCFG01000106">
    <property type="protein sequence ID" value="ORX81972.1"/>
    <property type="molecule type" value="Genomic_DNA"/>
</dbReference>
<keyword evidence="2" id="KW-1133">Transmembrane helix</keyword>
<protein>
    <recommendedName>
        <fullName evidence="5">Steroid 5-alpha reductase C-terminal domain-containing protein</fullName>
    </recommendedName>
</protein>
<comment type="caution">
    <text evidence="3">The sequence shown here is derived from an EMBL/GenBank/DDBJ whole genome shotgun (WGS) entry which is preliminary data.</text>
</comment>
<proteinExistence type="predicted"/>
<sequence>MIEYAVACLPMVFFFIYISRNDTELTHRNTFLIREKERYSAIIMQSSMFFNIMFVIIFSKISFGKIYINDMISIFFTLFVIAGIFLKAYTNKIKSGSCLTSISLTKMKVMDKTMEEEDDDDDEEEEEEVYINEDGEEIVTEKHKLLNKKNDKKDNNNKDKNNFTEKEKEEMDKYLSSTPDQDIIEHIKKPGIYQNCRYPEFFAYLMIFTSFSLLYTSNIFSVPIISSALIYIILLRVTELDAYHKSLMVDYEKEWADYVNKTKKFIPYLY</sequence>
<feature type="transmembrane region" description="Helical" evidence="2">
    <location>
        <begin position="221"/>
        <end position="238"/>
    </location>
</feature>
<accession>A0A1Y1X889</accession>
<name>A0A1Y1X889_9FUNG</name>
<evidence type="ECO:0000313" key="3">
    <source>
        <dbReference type="EMBL" id="ORX81972.1"/>
    </source>
</evidence>
<feature type="region of interest" description="Disordered" evidence="1">
    <location>
        <begin position="113"/>
        <end position="133"/>
    </location>
</feature>
<gene>
    <name evidence="3" type="ORF">BCR32DRAFT_292944</name>
</gene>
<evidence type="ECO:0000256" key="2">
    <source>
        <dbReference type="SAM" id="Phobius"/>
    </source>
</evidence>
<keyword evidence="2" id="KW-0472">Membrane</keyword>
<dbReference type="Gene3D" id="1.20.120.1630">
    <property type="match status" value="1"/>
</dbReference>
<feature type="transmembrane region" description="Helical" evidence="2">
    <location>
        <begin position="67"/>
        <end position="86"/>
    </location>
</feature>
<organism evidence="3 4">
    <name type="scientific">Anaeromyces robustus</name>
    <dbReference type="NCBI Taxonomy" id="1754192"/>
    <lineage>
        <taxon>Eukaryota</taxon>
        <taxon>Fungi</taxon>
        <taxon>Fungi incertae sedis</taxon>
        <taxon>Chytridiomycota</taxon>
        <taxon>Chytridiomycota incertae sedis</taxon>
        <taxon>Neocallimastigomycetes</taxon>
        <taxon>Neocallimastigales</taxon>
        <taxon>Neocallimastigaceae</taxon>
        <taxon>Anaeromyces</taxon>
    </lineage>
</organism>
<dbReference type="OrthoDB" id="10387860at2759"/>
<reference evidence="3 4" key="2">
    <citation type="submission" date="2016-08" db="EMBL/GenBank/DDBJ databases">
        <title>Pervasive Adenine N6-methylation of Active Genes in Fungi.</title>
        <authorList>
            <consortium name="DOE Joint Genome Institute"/>
            <person name="Mondo S.J."/>
            <person name="Dannebaum R.O."/>
            <person name="Kuo R.C."/>
            <person name="Labutti K."/>
            <person name="Haridas S."/>
            <person name="Kuo A."/>
            <person name="Salamov A."/>
            <person name="Ahrendt S.R."/>
            <person name="Lipzen A."/>
            <person name="Sullivan W."/>
            <person name="Andreopoulos W.B."/>
            <person name="Clum A."/>
            <person name="Lindquist E."/>
            <person name="Daum C."/>
            <person name="Ramamoorthy G.K."/>
            <person name="Gryganskyi A."/>
            <person name="Culley D."/>
            <person name="Magnuson J.K."/>
            <person name="James T.Y."/>
            <person name="O'Malley M.A."/>
            <person name="Stajich J.E."/>
            <person name="Spatafora J.W."/>
            <person name="Visel A."/>
            <person name="Grigoriev I.V."/>
        </authorList>
    </citation>
    <scope>NUCLEOTIDE SEQUENCE [LARGE SCALE GENOMIC DNA]</scope>
    <source>
        <strain evidence="3 4">S4</strain>
    </source>
</reference>
<keyword evidence="2" id="KW-0812">Transmembrane</keyword>
<evidence type="ECO:0000256" key="1">
    <source>
        <dbReference type="SAM" id="MobiDB-lite"/>
    </source>
</evidence>
<keyword evidence="4" id="KW-1185">Reference proteome</keyword>
<feature type="region of interest" description="Disordered" evidence="1">
    <location>
        <begin position="149"/>
        <end position="170"/>
    </location>
</feature>
<reference evidence="3 4" key="1">
    <citation type="submission" date="2016-08" db="EMBL/GenBank/DDBJ databases">
        <title>A Parts List for Fungal Cellulosomes Revealed by Comparative Genomics.</title>
        <authorList>
            <consortium name="DOE Joint Genome Institute"/>
            <person name="Haitjema C.H."/>
            <person name="Gilmore S.P."/>
            <person name="Henske J.K."/>
            <person name="Solomon K.V."/>
            <person name="De Groot R."/>
            <person name="Kuo A."/>
            <person name="Mondo S.J."/>
            <person name="Salamov A.A."/>
            <person name="Labutti K."/>
            <person name="Zhao Z."/>
            <person name="Chiniquy J."/>
            <person name="Barry K."/>
            <person name="Brewer H.M."/>
            <person name="Purvine S.O."/>
            <person name="Wright A.T."/>
            <person name="Boxma B."/>
            <person name="Van Alen T."/>
            <person name="Hackstein J.H."/>
            <person name="Baker S.E."/>
            <person name="Grigoriev I.V."/>
            <person name="O'Malley M.A."/>
        </authorList>
    </citation>
    <scope>NUCLEOTIDE SEQUENCE [LARGE SCALE GENOMIC DNA]</scope>
    <source>
        <strain evidence="3 4">S4</strain>
    </source>
</reference>
<feature type="transmembrane region" description="Helical" evidence="2">
    <location>
        <begin position="41"/>
        <end position="61"/>
    </location>
</feature>
<dbReference type="AlphaFoldDB" id="A0A1Y1X889"/>
<evidence type="ECO:0000313" key="4">
    <source>
        <dbReference type="Proteomes" id="UP000193944"/>
    </source>
</evidence>
<dbReference type="Proteomes" id="UP000193944">
    <property type="component" value="Unassembled WGS sequence"/>
</dbReference>
<feature type="compositionally biased region" description="Acidic residues" evidence="1">
    <location>
        <begin position="114"/>
        <end position="133"/>
    </location>
</feature>